<dbReference type="PANTHER" id="PTHR10996:SF178">
    <property type="entry name" value="2-HYDROXYACID DEHYDROGENASE YGL185C-RELATED"/>
    <property type="match status" value="1"/>
</dbReference>
<dbReference type="Proteomes" id="UP000216311">
    <property type="component" value="Unassembled WGS sequence"/>
</dbReference>
<feature type="domain" description="D-isomer specific 2-hydroxyacid dehydrogenase NAD-binding" evidence="3">
    <location>
        <begin position="111"/>
        <end position="280"/>
    </location>
</feature>
<accession>A0A255H3N1</accession>
<dbReference type="GO" id="GO:0016618">
    <property type="term" value="F:hydroxypyruvate reductase [NAD(P)H] activity"/>
    <property type="evidence" value="ECO:0007669"/>
    <property type="project" value="TreeGrafter"/>
</dbReference>
<dbReference type="Gene3D" id="3.40.50.720">
    <property type="entry name" value="NAD(P)-binding Rossmann-like Domain"/>
    <property type="match status" value="2"/>
</dbReference>
<name>A0A255H3N1_9ACTN</name>
<dbReference type="InterPro" id="IPR050223">
    <property type="entry name" value="D-isomer_2-hydroxyacid_DH"/>
</dbReference>
<evidence type="ECO:0000259" key="3">
    <source>
        <dbReference type="Pfam" id="PF02826"/>
    </source>
</evidence>
<dbReference type="Pfam" id="PF02826">
    <property type="entry name" value="2-Hacid_dh_C"/>
    <property type="match status" value="1"/>
</dbReference>
<dbReference type="RefSeq" id="WP_094363827.1">
    <property type="nucleotide sequence ID" value="NZ_NMVQ01000012.1"/>
</dbReference>
<comment type="caution">
    <text evidence="4">The sequence shown here is derived from an EMBL/GenBank/DDBJ whole genome shotgun (WGS) entry which is preliminary data.</text>
</comment>
<gene>
    <name evidence="4" type="ORF">CGZ93_09250</name>
</gene>
<dbReference type="GO" id="GO:0030267">
    <property type="term" value="F:glyoxylate reductase (NADPH) activity"/>
    <property type="evidence" value="ECO:0007669"/>
    <property type="project" value="TreeGrafter"/>
</dbReference>
<keyword evidence="5" id="KW-1185">Reference proteome</keyword>
<dbReference type="InterPro" id="IPR029753">
    <property type="entry name" value="D-isomer_DH_CS"/>
</dbReference>
<evidence type="ECO:0000313" key="5">
    <source>
        <dbReference type="Proteomes" id="UP000216311"/>
    </source>
</evidence>
<dbReference type="CDD" id="cd12166">
    <property type="entry name" value="2-Hacid_dh_7"/>
    <property type="match status" value="1"/>
</dbReference>
<protein>
    <submittedName>
        <fullName evidence="4">Dihydrofolate reductase</fullName>
    </submittedName>
</protein>
<evidence type="ECO:0000256" key="2">
    <source>
        <dbReference type="ARBA" id="ARBA00023027"/>
    </source>
</evidence>
<evidence type="ECO:0000313" key="4">
    <source>
        <dbReference type="EMBL" id="OYO22082.1"/>
    </source>
</evidence>
<dbReference type="GO" id="GO:0051287">
    <property type="term" value="F:NAD binding"/>
    <property type="evidence" value="ECO:0007669"/>
    <property type="project" value="InterPro"/>
</dbReference>
<dbReference type="InterPro" id="IPR006140">
    <property type="entry name" value="D-isomer_DH_NAD-bd"/>
</dbReference>
<dbReference type="AlphaFoldDB" id="A0A255H3N1"/>
<dbReference type="InterPro" id="IPR036291">
    <property type="entry name" value="NAD(P)-bd_dom_sf"/>
</dbReference>
<evidence type="ECO:0000256" key="1">
    <source>
        <dbReference type="ARBA" id="ARBA00023002"/>
    </source>
</evidence>
<organism evidence="4 5">
    <name type="scientific">Enemella dayhoffiae</name>
    <dbReference type="NCBI Taxonomy" id="2016507"/>
    <lineage>
        <taxon>Bacteria</taxon>
        <taxon>Bacillati</taxon>
        <taxon>Actinomycetota</taxon>
        <taxon>Actinomycetes</taxon>
        <taxon>Propionibacteriales</taxon>
        <taxon>Propionibacteriaceae</taxon>
        <taxon>Enemella</taxon>
    </lineage>
</organism>
<dbReference type="SUPFAM" id="SSF51735">
    <property type="entry name" value="NAD(P)-binding Rossmann-fold domains"/>
    <property type="match status" value="1"/>
</dbReference>
<keyword evidence="1" id="KW-0560">Oxidoreductase</keyword>
<dbReference type="PROSITE" id="PS00671">
    <property type="entry name" value="D_2_HYDROXYACID_DH_3"/>
    <property type="match status" value="1"/>
</dbReference>
<sequence length="312" mass="33392">MPDPKQRLAWLPFQTREEAEAALGGLPDGVGFAPFVDPDDPWPDSIAEVGFLVVPYLTGNKGLSRAKEMTSLEVVQLNMAGYDGVPELIPDGVALCNAAGVHDTSTAELAIGLALAQGRQLDVYARNMPDGTWDRGPLGRSLADQRALILGYGSIGKAIERRLEPMEPASITRVASRARDNIHGIDELDELLPETDVVFVICPLNDATRGLLDARRLALLPDGALVVNVARGPIVDTEALVAETSSGRLRAALDVTDPEPLPADHPLWRSPGVLIAPHTGGPSTAFEPRANALIGRQLRHWAAGENLENRVL</sequence>
<dbReference type="GO" id="GO:0005829">
    <property type="term" value="C:cytosol"/>
    <property type="evidence" value="ECO:0007669"/>
    <property type="project" value="TreeGrafter"/>
</dbReference>
<keyword evidence="2" id="KW-0520">NAD</keyword>
<dbReference type="OrthoDB" id="4324715at2"/>
<dbReference type="EMBL" id="NMVQ01000012">
    <property type="protein sequence ID" value="OYO22082.1"/>
    <property type="molecule type" value="Genomic_DNA"/>
</dbReference>
<proteinExistence type="predicted"/>
<dbReference type="PANTHER" id="PTHR10996">
    <property type="entry name" value="2-HYDROXYACID DEHYDROGENASE-RELATED"/>
    <property type="match status" value="1"/>
</dbReference>
<reference evidence="4 5" key="1">
    <citation type="submission" date="2017-07" db="EMBL/GenBank/DDBJ databases">
        <title>Draft whole genome sequences of clinical Proprionibacteriaceae strains.</title>
        <authorList>
            <person name="Bernier A.-M."/>
            <person name="Bernard K."/>
            <person name="Domingo M.-C."/>
        </authorList>
    </citation>
    <scope>NUCLEOTIDE SEQUENCE [LARGE SCALE GENOMIC DNA]</scope>
    <source>
        <strain evidence="4 5">NML 130396</strain>
    </source>
</reference>